<sequence length="282" mass="33177">MGKTIKGVDLNHLKVIKKINKNAEINLIFCHGITAEPGLHYKIVKQIKNVNHYSLAFPAHFETEEKFKFKHLNLEYFSKLLVTFFRENSDLKNIVLIGHSMGCAVIMMALHLMNKEERTRIKQILLGAPLTINTAFTALNFTKYLTADAYKADEKMIKRIFKDLFYKPDKFIKEFDKWFDLDFYKKNQNNQKKLAISIMTPITVKNILQAYHSFKEYEKVTFITADKDTLVPFRITRAYVKLYFKDAKHMEIKKAGHCFYLERKKEYIEILRGIIKSAKETI</sequence>
<dbReference type="Pfam" id="PF00561">
    <property type="entry name" value="Abhydrolase_1"/>
    <property type="match status" value="1"/>
</dbReference>
<organism evidence="2 3">
    <name type="scientific">Mycoplasma tullyi</name>
    <dbReference type="NCBI Taxonomy" id="1612150"/>
    <lineage>
        <taxon>Bacteria</taxon>
        <taxon>Bacillati</taxon>
        <taxon>Mycoplasmatota</taxon>
        <taxon>Mollicutes</taxon>
        <taxon>Mycoplasmataceae</taxon>
        <taxon>Mycoplasma</taxon>
    </lineage>
</organism>
<feature type="domain" description="AB hydrolase-1" evidence="1">
    <location>
        <begin position="71"/>
        <end position="263"/>
    </location>
</feature>
<dbReference type="Gene3D" id="3.40.50.1820">
    <property type="entry name" value="alpha/beta hydrolase"/>
    <property type="match status" value="1"/>
</dbReference>
<evidence type="ECO:0000259" key="1">
    <source>
        <dbReference type="Pfam" id="PF00561"/>
    </source>
</evidence>
<dbReference type="EMBL" id="CP059674">
    <property type="protein sequence ID" value="QMT98454.1"/>
    <property type="molecule type" value="Genomic_DNA"/>
</dbReference>
<dbReference type="GO" id="GO:0016787">
    <property type="term" value="F:hydrolase activity"/>
    <property type="evidence" value="ECO:0007669"/>
    <property type="project" value="UniProtKB-KW"/>
</dbReference>
<name>A0A7D7XV43_9MOLU</name>
<evidence type="ECO:0000313" key="3">
    <source>
        <dbReference type="Proteomes" id="UP000514704"/>
    </source>
</evidence>
<keyword evidence="2" id="KW-0378">Hydrolase</keyword>
<dbReference type="Proteomes" id="UP000514704">
    <property type="component" value="Chromosome"/>
</dbReference>
<reference evidence="2 3" key="1">
    <citation type="journal article" date="2017" name="Int. J. Syst. Evol. Microbiol.">
        <title>Mycoplasma tullyi sp. nov., isolated from penguins of the genus Spheniscus.</title>
        <authorList>
            <person name="Yavari C.A."/>
            <person name="Ramirez A.S."/>
            <person name="Nicholas R.A.J."/>
            <person name="Radford A.D."/>
            <person name="Darby A.C."/>
            <person name="Bradbury J.M."/>
        </authorList>
    </citation>
    <scope>NUCLEOTIDE SEQUENCE [LARGE SCALE GENOMIC DNA]</scope>
    <source>
        <strain evidence="2 3">56A97T</strain>
    </source>
</reference>
<evidence type="ECO:0000313" key="2">
    <source>
        <dbReference type="EMBL" id="QMT98454.1"/>
    </source>
</evidence>
<keyword evidence="3" id="KW-1185">Reference proteome</keyword>
<dbReference type="KEGG" id="mtuy:H3143_03060"/>
<dbReference type="AlphaFoldDB" id="A0A7D7XV43"/>
<dbReference type="SUPFAM" id="SSF53474">
    <property type="entry name" value="alpha/beta-Hydrolases"/>
    <property type="match status" value="1"/>
</dbReference>
<proteinExistence type="predicted"/>
<protein>
    <submittedName>
        <fullName evidence="2">Alpha/beta hydrolase</fullName>
    </submittedName>
</protein>
<dbReference type="InterPro" id="IPR000073">
    <property type="entry name" value="AB_hydrolase_1"/>
</dbReference>
<dbReference type="RefSeq" id="WP_182078739.1">
    <property type="nucleotide sequence ID" value="NZ_CP059674.1"/>
</dbReference>
<gene>
    <name evidence="2" type="ORF">H3143_03060</name>
</gene>
<accession>A0A7D7XV43</accession>
<dbReference type="InterPro" id="IPR029058">
    <property type="entry name" value="AB_hydrolase_fold"/>
</dbReference>